<keyword evidence="1" id="KW-0594">Phospholipid biosynthesis</keyword>
<feature type="transmembrane region" description="Helical" evidence="1">
    <location>
        <begin position="131"/>
        <end position="157"/>
    </location>
</feature>
<evidence type="ECO:0000313" key="4">
    <source>
        <dbReference type="Proteomes" id="UP000271974"/>
    </source>
</evidence>
<evidence type="ECO:0000256" key="1">
    <source>
        <dbReference type="RuleBase" id="RU368094"/>
    </source>
</evidence>
<dbReference type="EC" id="2.7.8.29" evidence="1"/>
<dbReference type="STRING" id="188477.A0A3S1CAJ4"/>
<dbReference type="GO" id="GO:0106245">
    <property type="term" value="F:L-serine-phosphatidylethanolamine phosphatidyltransferase activity"/>
    <property type="evidence" value="ECO:0007669"/>
    <property type="project" value="UniProtKB-UniRule"/>
</dbReference>
<sequence length="386" mass="43279">MGDIHSATGKLRRAVLQFTPVSWLYVRWLDPNSTTMRILAVWILILAWQMVELNTFFLKHIFFLQPSHMLNLVRLLLICLISAPTIRQYYVYVTDTRCKRVGTQLWVFCAIMLTESIICIKFGLQMFRQTVVSYIFIWLCIQMVGSFVCIYLCAWFAERWNKWKHLGEYADSPIRSLKTSPTNSPSSSPPYETATLAGDSLPSEKVMSDSAEQDDDDILIISTANKNINQSKHQNKREKPKGSWGDASKVGDRDLQAMIPQTKHSTSKSSNSRRRRKQAVDSDGDGEERMGNSGGGGGGGGRGTRLGNQRTERNFGAEDSNHRGESEPEEPDISAQVESLMTGQLLVNGYHHKPSVSPNKKRSSVNKQGQNSTSTKPSTRAKPSGK</sequence>
<comment type="similarity">
    <text evidence="1">Belongs to the phosphatidyl serine synthase family.</text>
</comment>
<dbReference type="InterPro" id="IPR004277">
    <property type="entry name" value="PSS"/>
</dbReference>
<keyword evidence="1" id="KW-0443">Lipid metabolism</keyword>
<feature type="compositionally biased region" description="Basic and acidic residues" evidence="2">
    <location>
        <begin position="310"/>
        <end position="326"/>
    </location>
</feature>
<keyword evidence="1" id="KW-1208">Phospholipid metabolism</keyword>
<keyword evidence="1" id="KW-1133">Transmembrane helix</keyword>
<dbReference type="OrthoDB" id="6134497at2759"/>
<evidence type="ECO:0000313" key="3">
    <source>
        <dbReference type="EMBL" id="RUS87479.1"/>
    </source>
</evidence>
<keyword evidence="1" id="KW-0812">Transmembrane</keyword>
<proteinExistence type="inferred from homology"/>
<keyword evidence="1" id="KW-0808">Transferase</keyword>
<name>A0A3S1CAJ4_ELYCH</name>
<keyword evidence="1" id="KW-0444">Lipid biosynthesis</keyword>
<reference evidence="3 4" key="1">
    <citation type="submission" date="2019-01" db="EMBL/GenBank/DDBJ databases">
        <title>A draft genome assembly of the solar-powered sea slug Elysia chlorotica.</title>
        <authorList>
            <person name="Cai H."/>
            <person name="Li Q."/>
            <person name="Fang X."/>
            <person name="Li J."/>
            <person name="Curtis N.E."/>
            <person name="Altenburger A."/>
            <person name="Shibata T."/>
            <person name="Feng M."/>
            <person name="Maeda T."/>
            <person name="Schwartz J.A."/>
            <person name="Shigenobu S."/>
            <person name="Lundholm N."/>
            <person name="Nishiyama T."/>
            <person name="Yang H."/>
            <person name="Hasebe M."/>
            <person name="Li S."/>
            <person name="Pierce S.K."/>
            <person name="Wang J."/>
        </authorList>
    </citation>
    <scope>NUCLEOTIDE SEQUENCE [LARGE SCALE GENOMIC DNA]</scope>
    <source>
        <strain evidence="3">EC2010</strain>
        <tissue evidence="3">Whole organism of an adult</tissue>
    </source>
</reference>
<feature type="transmembrane region" description="Helical" evidence="1">
    <location>
        <begin position="105"/>
        <end position="124"/>
    </location>
</feature>
<dbReference type="GO" id="GO:0005789">
    <property type="term" value="C:endoplasmic reticulum membrane"/>
    <property type="evidence" value="ECO:0007669"/>
    <property type="project" value="UniProtKB-SubCell"/>
</dbReference>
<keyword evidence="1" id="KW-0256">Endoplasmic reticulum</keyword>
<feature type="transmembrane region" description="Helical" evidence="1">
    <location>
        <begin position="34"/>
        <end position="51"/>
    </location>
</feature>
<comment type="subcellular location">
    <subcellularLocation>
        <location evidence="1">Endoplasmic reticulum membrane</location>
        <topology evidence="1">Multi-pass membrane protein</topology>
    </subcellularLocation>
</comment>
<comment type="function">
    <text evidence="1">Catalyzes a base-exchange reaction in which the polar head group of phosphatidylethanolamine (PE) is replaced by L-serine.</text>
</comment>
<feature type="compositionally biased region" description="Gly residues" evidence="2">
    <location>
        <begin position="292"/>
        <end position="304"/>
    </location>
</feature>
<feature type="compositionally biased region" description="Polar residues" evidence="2">
    <location>
        <begin position="365"/>
        <end position="378"/>
    </location>
</feature>
<dbReference type="GO" id="GO:0006659">
    <property type="term" value="P:phosphatidylserine biosynthetic process"/>
    <property type="evidence" value="ECO:0007669"/>
    <property type="project" value="UniProtKB-UniRule"/>
</dbReference>
<feature type="region of interest" description="Disordered" evidence="2">
    <location>
        <begin position="224"/>
        <end position="386"/>
    </location>
</feature>
<dbReference type="UniPathway" id="UPA00948"/>
<comment type="pathway">
    <text evidence="1">Phospholipid metabolism; phosphatidylserine biosynthesis.</text>
</comment>
<feature type="compositionally biased region" description="Low complexity" evidence="2">
    <location>
        <begin position="179"/>
        <end position="190"/>
    </location>
</feature>
<comment type="catalytic activity">
    <reaction evidence="1">
        <text>a 1,2-diacyl-sn-glycero-3-phosphoethanolamine + L-serine = a 1,2-diacyl-sn-glycero-3-phospho-L-serine + ethanolamine</text>
        <dbReference type="Rhea" id="RHEA:27606"/>
        <dbReference type="ChEBI" id="CHEBI:33384"/>
        <dbReference type="ChEBI" id="CHEBI:57262"/>
        <dbReference type="ChEBI" id="CHEBI:57603"/>
        <dbReference type="ChEBI" id="CHEBI:64612"/>
        <dbReference type="EC" id="2.7.8.29"/>
    </reaction>
</comment>
<accession>A0A3S1CAJ4</accession>
<feature type="compositionally biased region" description="Basic residues" evidence="2">
    <location>
        <begin position="350"/>
        <end position="364"/>
    </location>
</feature>
<gene>
    <name evidence="3" type="ORF">EGW08_004733</name>
</gene>
<dbReference type="AlphaFoldDB" id="A0A3S1CAJ4"/>
<dbReference type="EMBL" id="RQTK01000109">
    <property type="protein sequence ID" value="RUS87479.1"/>
    <property type="molecule type" value="Genomic_DNA"/>
</dbReference>
<dbReference type="Pfam" id="PF03034">
    <property type="entry name" value="PSS"/>
    <property type="match status" value="1"/>
</dbReference>
<evidence type="ECO:0000256" key="2">
    <source>
        <dbReference type="SAM" id="MobiDB-lite"/>
    </source>
</evidence>
<comment type="caution">
    <text evidence="1">Lacks conserved residue(s) required for the propagation of feature annotation.</text>
</comment>
<protein>
    <recommendedName>
        <fullName evidence="1">Phosphatidylserine synthase</fullName>
        <ecNumber evidence="1">2.7.8.29</ecNumber>
    </recommendedName>
    <alternativeName>
        <fullName evidence="1">Serine-exchange enzyme</fullName>
    </alternativeName>
</protein>
<feature type="region of interest" description="Disordered" evidence="2">
    <location>
        <begin position="177"/>
        <end position="209"/>
    </location>
</feature>
<feature type="transmembrane region" description="Helical" evidence="1">
    <location>
        <begin position="72"/>
        <end position="93"/>
    </location>
</feature>
<keyword evidence="4" id="KW-1185">Reference proteome</keyword>
<organism evidence="3 4">
    <name type="scientific">Elysia chlorotica</name>
    <name type="common">Eastern emerald elysia</name>
    <name type="synonym">Sea slug</name>
    <dbReference type="NCBI Taxonomy" id="188477"/>
    <lineage>
        <taxon>Eukaryota</taxon>
        <taxon>Metazoa</taxon>
        <taxon>Spiralia</taxon>
        <taxon>Lophotrochozoa</taxon>
        <taxon>Mollusca</taxon>
        <taxon>Gastropoda</taxon>
        <taxon>Heterobranchia</taxon>
        <taxon>Euthyneura</taxon>
        <taxon>Panpulmonata</taxon>
        <taxon>Sacoglossa</taxon>
        <taxon>Placobranchoidea</taxon>
        <taxon>Plakobranchidae</taxon>
        <taxon>Elysia</taxon>
    </lineage>
</organism>
<dbReference type="Proteomes" id="UP000271974">
    <property type="component" value="Unassembled WGS sequence"/>
</dbReference>
<comment type="caution">
    <text evidence="3">The sequence shown here is derived from an EMBL/GenBank/DDBJ whole genome shotgun (WGS) entry which is preliminary data.</text>
</comment>
<keyword evidence="1" id="KW-0472">Membrane</keyword>